<feature type="compositionally biased region" description="Acidic residues" evidence="6">
    <location>
        <begin position="670"/>
        <end position="681"/>
    </location>
</feature>
<keyword evidence="2" id="KW-0677">Repeat</keyword>
<dbReference type="GO" id="GO:0045296">
    <property type="term" value="F:cadherin binding"/>
    <property type="evidence" value="ECO:0007669"/>
    <property type="project" value="TreeGrafter"/>
</dbReference>
<evidence type="ECO:0000259" key="9">
    <source>
        <dbReference type="PROSITE" id="PS50268"/>
    </source>
</evidence>
<keyword evidence="11" id="KW-1185">Reference proteome</keyword>
<feature type="transmembrane region" description="Helical" evidence="7">
    <location>
        <begin position="461"/>
        <end position="484"/>
    </location>
</feature>
<reference evidence="11" key="1">
    <citation type="submission" date="2013-03" db="EMBL/GenBank/DDBJ databases">
        <authorList>
            <person name="Jeffery W."/>
            <person name="Warren W."/>
            <person name="Wilson R.K."/>
        </authorList>
    </citation>
    <scope>NUCLEOTIDE SEQUENCE</scope>
    <source>
        <strain evidence="11">female</strain>
    </source>
</reference>
<keyword evidence="8" id="KW-0732">Signal</keyword>
<sequence>MDLKHLNLTLRTAFCLLVVFSINASGQLCTTETNSPVFKENNTIGQVVAEITVQDGVTMNIITNPEEAFGLNGTNLVAVKVLDYETLDNNILLVEIQCTRPGETSPLLRIIVTVEDINDNPPVFAQSHYQLEVPELSPIGTSVEKIEATDLDKFPLNYTLHSPMGEFRLQSYLNPLILVNKNLDYDTTPEVSLMLYVEDSPPPVHTASATITVTIIDINNRPPWFQPCTETLIGISKICLNTGYQGTVNLTEQATEALTLEPGPVHAIDGDKGRNDPINYRLLSGNEDGIFSIDPNSGDITMLKAVDVAGPIVLTVMAYEQLTPDMFATTTVTLQVVIKSLHPPKFVKSSYEGFISEDADVGSMVLESKNSNKPLQVLATDDDFADGKNPSIAYEVVGSNDFRITTEGFILIVRSLAPGTADLQMRVADTTNGEFSTASLSVEVTPDGLPGPGGEFGSEDMAALGATLAVVLLICLVIIGVLVYRVKRNSSDWKKLSEASIFRSTLNGGSAGPKDGVQYINDGFQGDEDKGSLNSKEAAELPLPQGPGLKRSVPEELEKQSSAPVPLGLSSSDTSSPPEDSSSLSPSDTTDSEKEVKPILTKERRMEDGYKAVWFKQDIDPSVKEEVVIIPDSGEMDVGQEDDDNDDDEEEEEEEGVTGMNRFARRSGSDSEDEETMTSDL</sequence>
<dbReference type="InterPro" id="IPR015919">
    <property type="entry name" value="Cadherin-like_sf"/>
</dbReference>
<dbReference type="PANTHER" id="PTHR24027">
    <property type="entry name" value="CADHERIN-23"/>
    <property type="match status" value="1"/>
</dbReference>
<evidence type="ECO:0000256" key="4">
    <source>
        <dbReference type="ARBA" id="ARBA00023136"/>
    </source>
</evidence>
<keyword evidence="3 5" id="KW-0106">Calcium</keyword>
<protein>
    <submittedName>
        <fullName evidence="10">Cadherin-related family member 5</fullName>
    </submittedName>
</protein>
<feature type="compositionally biased region" description="Basic and acidic residues" evidence="6">
    <location>
        <begin position="617"/>
        <end position="627"/>
    </location>
</feature>
<feature type="compositionally biased region" description="Low complexity" evidence="6">
    <location>
        <begin position="569"/>
        <end position="589"/>
    </location>
</feature>
<dbReference type="InterPro" id="IPR039808">
    <property type="entry name" value="Cadherin"/>
</dbReference>
<dbReference type="GO" id="GO:0016339">
    <property type="term" value="P:calcium-dependent cell-cell adhesion via plasma membrane cell adhesion molecules"/>
    <property type="evidence" value="ECO:0007669"/>
    <property type="project" value="TreeGrafter"/>
</dbReference>
<feature type="domain" description="Cadherin" evidence="9">
    <location>
        <begin position="57"/>
        <end position="124"/>
    </location>
</feature>
<feature type="compositionally biased region" description="Acidic residues" evidence="6">
    <location>
        <begin position="634"/>
        <end position="656"/>
    </location>
</feature>
<feature type="domain" description="Cadherin" evidence="9">
    <location>
        <begin position="125"/>
        <end position="225"/>
    </location>
</feature>
<dbReference type="Pfam" id="PF00028">
    <property type="entry name" value="Cadherin"/>
    <property type="match status" value="2"/>
</dbReference>
<feature type="domain" description="Cadherin" evidence="9">
    <location>
        <begin position="247"/>
        <end position="346"/>
    </location>
</feature>
<dbReference type="GO" id="GO:0005912">
    <property type="term" value="C:adherens junction"/>
    <property type="evidence" value="ECO:0007669"/>
    <property type="project" value="TreeGrafter"/>
</dbReference>
<dbReference type="Ensembl" id="ENSAMXT00000049794.1">
    <property type="protein sequence ID" value="ENSAMXP00000037651.1"/>
    <property type="gene ID" value="ENSAMXG00000016572.2"/>
</dbReference>
<evidence type="ECO:0000313" key="10">
    <source>
        <dbReference type="Ensembl" id="ENSAMXP00000037651.1"/>
    </source>
</evidence>
<feature type="region of interest" description="Disordered" evidence="6">
    <location>
        <begin position="512"/>
        <end position="681"/>
    </location>
</feature>
<dbReference type="GO" id="GO:0016477">
    <property type="term" value="P:cell migration"/>
    <property type="evidence" value="ECO:0007669"/>
    <property type="project" value="TreeGrafter"/>
</dbReference>
<feature type="signal peptide" evidence="8">
    <location>
        <begin position="1"/>
        <end position="26"/>
    </location>
</feature>
<dbReference type="GO" id="GO:0034332">
    <property type="term" value="P:adherens junction organization"/>
    <property type="evidence" value="ECO:0007669"/>
    <property type="project" value="TreeGrafter"/>
</dbReference>
<evidence type="ECO:0000256" key="5">
    <source>
        <dbReference type="PROSITE-ProRule" id="PRU00043"/>
    </source>
</evidence>
<dbReference type="SMART" id="SM00112">
    <property type="entry name" value="CA"/>
    <property type="match status" value="3"/>
</dbReference>
<keyword evidence="4 7" id="KW-0472">Membrane</keyword>
<feature type="domain" description="Cadherin" evidence="9">
    <location>
        <begin position="347"/>
        <end position="454"/>
    </location>
</feature>
<dbReference type="GO" id="GO:0016342">
    <property type="term" value="C:catenin complex"/>
    <property type="evidence" value="ECO:0007669"/>
    <property type="project" value="TreeGrafter"/>
</dbReference>
<dbReference type="PROSITE" id="PS00232">
    <property type="entry name" value="CADHERIN_1"/>
    <property type="match status" value="1"/>
</dbReference>
<dbReference type="InterPro" id="IPR020894">
    <property type="entry name" value="Cadherin_CS"/>
</dbReference>
<comment type="subcellular location">
    <subcellularLocation>
        <location evidence="1">Membrane</location>
    </subcellularLocation>
</comment>
<reference evidence="10" key="4">
    <citation type="submission" date="2025-09" db="UniProtKB">
        <authorList>
            <consortium name="Ensembl"/>
        </authorList>
    </citation>
    <scope>IDENTIFICATION</scope>
</reference>
<evidence type="ECO:0000256" key="6">
    <source>
        <dbReference type="SAM" id="MobiDB-lite"/>
    </source>
</evidence>
<dbReference type="PROSITE" id="PS50268">
    <property type="entry name" value="CADHERIN_2"/>
    <property type="match status" value="4"/>
</dbReference>
<dbReference type="AlphaFoldDB" id="A0A3B1J6Y9"/>
<dbReference type="GeneTree" id="ENSGT00940000167267"/>
<dbReference type="SUPFAM" id="SSF49313">
    <property type="entry name" value="Cadherin-like"/>
    <property type="match status" value="4"/>
</dbReference>
<feature type="chain" id="PRO_5017410340" evidence="8">
    <location>
        <begin position="27"/>
        <end position="681"/>
    </location>
</feature>
<dbReference type="InterPro" id="IPR002126">
    <property type="entry name" value="Cadherin-like_dom"/>
</dbReference>
<dbReference type="PRINTS" id="PR00205">
    <property type="entry name" value="CADHERIN"/>
</dbReference>
<dbReference type="GO" id="GO:0005509">
    <property type="term" value="F:calcium ion binding"/>
    <property type="evidence" value="ECO:0007669"/>
    <property type="project" value="UniProtKB-UniRule"/>
</dbReference>
<accession>A0A3B1J6Y9</accession>
<evidence type="ECO:0000256" key="7">
    <source>
        <dbReference type="SAM" id="Phobius"/>
    </source>
</evidence>
<evidence type="ECO:0000256" key="2">
    <source>
        <dbReference type="ARBA" id="ARBA00022737"/>
    </source>
</evidence>
<dbReference type="GO" id="GO:0000902">
    <property type="term" value="P:cell morphogenesis"/>
    <property type="evidence" value="ECO:0007669"/>
    <property type="project" value="TreeGrafter"/>
</dbReference>
<feature type="compositionally biased region" description="Basic and acidic residues" evidence="6">
    <location>
        <begin position="591"/>
        <end position="610"/>
    </location>
</feature>
<dbReference type="GO" id="GO:0008013">
    <property type="term" value="F:beta-catenin binding"/>
    <property type="evidence" value="ECO:0007669"/>
    <property type="project" value="TreeGrafter"/>
</dbReference>
<dbReference type="GO" id="GO:0007156">
    <property type="term" value="P:homophilic cell adhesion via plasma membrane adhesion molecules"/>
    <property type="evidence" value="ECO:0007669"/>
    <property type="project" value="InterPro"/>
</dbReference>
<dbReference type="CDD" id="cd11304">
    <property type="entry name" value="Cadherin_repeat"/>
    <property type="match status" value="3"/>
</dbReference>
<dbReference type="GO" id="GO:0044331">
    <property type="term" value="P:cell-cell adhesion mediated by cadherin"/>
    <property type="evidence" value="ECO:0007669"/>
    <property type="project" value="TreeGrafter"/>
</dbReference>
<dbReference type="PANTHER" id="PTHR24027:SF414">
    <property type="entry name" value="CADHERIN-RELATED FAMILY MEMBER 5 ISOFORM X1"/>
    <property type="match status" value="1"/>
</dbReference>
<keyword evidence="7" id="KW-1133">Transmembrane helix</keyword>
<reference evidence="10" key="3">
    <citation type="submission" date="2025-08" db="UniProtKB">
        <authorList>
            <consortium name="Ensembl"/>
        </authorList>
    </citation>
    <scope>IDENTIFICATION</scope>
</reference>
<dbReference type="Proteomes" id="UP000018467">
    <property type="component" value="Unassembled WGS sequence"/>
</dbReference>
<keyword evidence="7" id="KW-0812">Transmembrane</keyword>
<evidence type="ECO:0000256" key="3">
    <source>
        <dbReference type="ARBA" id="ARBA00022837"/>
    </source>
</evidence>
<name>A0A3B1J6Y9_ASTMX</name>
<evidence type="ECO:0000313" key="11">
    <source>
        <dbReference type="Proteomes" id="UP000018467"/>
    </source>
</evidence>
<proteinExistence type="predicted"/>
<dbReference type="Bgee" id="ENSAMXG00000016572">
    <property type="expression patterns" value="Expressed in intestine and 3 other cell types or tissues"/>
</dbReference>
<dbReference type="Gene3D" id="2.60.40.60">
    <property type="entry name" value="Cadherins"/>
    <property type="match status" value="4"/>
</dbReference>
<evidence type="ECO:0000256" key="8">
    <source>
        <dbReference type="SAM" id="SignalP"/>
    </source>
</evidence>
<reference evidence="11" key="2">
    <citation type="journal article" date="2014" name="Nat. Commun.">
        <title>The cavefish genome reveals candidate genes for eye loss.</title>
        <authorList>
            <person name="McGaugh S.E."/>
            <person name="Gross J.B."/>
            <person name="Aken B."/>
            <person name="Blin M."/>
            <person name="Borowsky R."/>
            <person name="Chalopin D."/>
            <person name="Hinaux H."/>
            <person name="Jeffery W.R."/>
            <person name="Keene A."/>
            <person name="Ma L."/>
            <person name="Minx P."/>
            <person name="Murphy D."/>
            <person name="O'Quin K.E."/>
            <person name="Retaux S."/>
            <person name="Rohner N."/>
            <person name="Searle S.M."/>
            <person name="Stahl B.A."/>
            <person name="Tabin C."/>
            <person name="Volff J.N."/>
            <person name="Yoshizawa M."/>
            <person name="Warren W.C."/>
        </authorList>
    </citation>
    <scope>NUCLEOTIDE SEQUENCE [LARGE SCALE GENOMIC DNA]</scope>
    <source>
        <strain evidence="11">female</strain>
    </source>
</reference>
<organism evidence="10 11">
    <name type="scientific">Astyanax mexicanus</name>
    <name type="common">Blind cave fish</name>
    <name type="synonym">Astyanax fasciatus mexicanus</name>
    <dbReference type="NCBI Taxonomy" id="7994"/>
    <lineage>
        <taxon>Eukaryota</taxon>
        <taxon>Metazoa</taxon>
        <taxon>Chordata</taxon>
        <taxon>Craniata</taxon>
        <taxon>Vertebrata</taxon>
        <taxon>Euteleostomi</taxon>
        <taxon>Actinopterygii</taxon>
        <taxon>Neopterygii</taxon>
        <taxon>Teleostei</taxon>
        <taxon>Ostariophysi</taxon>
        <taxon>Characiformes</taxon>
        <taxon>Characoidei</taxon>
        <taxon>Acestrorhamphidae</taxon>
        <taxon>Acestrorhamphinae</taxon>
        <taxon>Astyanax</taxon>
    </lineage>
</organism>
<dbReference type="GO" id="GO:0007043">
    <property type="term" value="P:cell-cell junction assembly"/>
    <property type="evidence" value="ECO:0007669"/>
    <property type="project" value="TreeGrafter"/>
</dbReference>
<evidence type="ECO:0000256" key="1">
    <source>
        <dbReference type="ARBA" id="ARBA00004370"/>
    </source>
</evidence>